<organism evidence="2 3">
    <name type="scientific">Pyrus ussuriensis x Pyrus communis</name>
    <dbReference type="NCBI Taxonomy" id="2448454"/>
    <lineage>
        <taxon>Eukaryota</taxon>
        <taxon>Viridiplantae</taxon>
        <taxon>Streptophyta</taxon>
        <taxon>Embryophyta</taxon>
        <taxon>Tracheophyta</taxon>
        <taxon>Spermatophyta</taxon>
        <taxon>Magnoliopsida</taxon>
        <taxon>eudicotyledons</taxon>
        <taxon>Gunneridae</taxon>
        <taxon>Pentapetalae</taxon>
        <taxon>rosids</taxon>
        <taxon>fabids</taxon>
        <taxon>Rosales</taxon>
        <taxon>Rosaceae</taxon>
        <taxon>Amygdaloideae</taxon>
        <taxon>Maleae</taxon>
        <taxon>Pyrus</taxon>
    </lineage>
</organism>
<keyword evidence="3" id="KW-1185">Reference proteome</keyword>
<reference evidence="3" key="2">
    <citation type="submission" date="2019-10" db="EMBL/GenBank/DDBJ databases">
        <title>A de novo genome assembly of a pear dwarfing rootstock.</title>
        <authorList>
            <person name="Wang F."/>
            <person name="Wang J."/>
            <person name="Li S."/>
            <person name="Zhang Y."/>
            <person name="Fang M."/>
            <person name="Ma L."/>
            <person name="Zhao Y."/>
            <person name="Jiang S."/>
        </authorList>
    </citation>
    <scope>NUCLEOTIDE SEQUENCE [LARGE SCALE GENOMIC DNA]</scope>
</reference>
<reference evidence="2 3" key="1">
    <citation type="submission" date="2019-09" db="EMBL/GenBank/DDBJ databases">
        <authorList>
            <person name="Ou C."/>
        </authorList>
    </citation>
    <scope>NUCLEOTIDE SEQUENCE [LARGE SCALE GENOMIC DNA]</scope>
    <source>
        <strain evidence="2">S2</strain>
        <tissue evidence="2">Leaf</tissue>
    </source>
</reference>
<dbReference type="EMBL" id="SMOL01000768">
    <property type="protein sequence ID" value="KAB2597398.1"/>
    <property type="molecule type" value="Genomic_DNA"/>
</dbReference>
<dbReference type="Proteomes" id="UP000327157">
    <property type="component" value="Chromosome 1"/>
</dbReference>
<gene>
    <name evidence="2" type="ORF">D8674_000318</name>
</gene>
<reference evidence="2 3" key="3">
    <citation type="submission" date="2019-11" db="EMBL/GenBank/DDBJ databases">
        <title>A de novo genome assembly of a pear dwarfing rootstock.</title>
        <authorList>
            <person name="Wang F."/>
            <person name="Wang J."/>
            <person name="Li S."/>
            <person name="Zhang Y."/>
            <person name="Fang M."/>
            <person name="Ma L."/>
            <person name="Zhao Y."/>
            <person name="Jiang S."/>
        </authorList>
    </citation>
    <scope>NUCLEOTIDE SEQUENCE [LARGE SCALE GENOMIC DNA]</scope>
    <source>
        <strain evidence="2">S2</strain>
        <tissue evidence="2">Leaf</tissue>
    </source>
</reference>
<dbReference type="AlphaFoldDB" id="A0A5N5F2T1"/>
<evidence type="ECO:0000256" key="1">
    <source>
        <dbReference type="SAM" id="MobiDB-lite"/>
    </source>
</evidence>
<comment type="caution">
    <text evidence="2">The sequence shown here is derived from an EMBL/GenBank/DDBJ whole genome shotgun (WGS) entry which is preliminary data.</text>
</comment>
<feature type="region of interest" description="Disordered" evidence="1">
    <location>
        <begin position="1"/>
        <end position="34"/>
    </location>
</feature>
<accession>A0A5N5F2T1</accession>
<name>A0A5N5F2T1_9ROSA</name>
<protein>
    <submittedName>
        <fullName evidence="2">Uncharacterized protein</fullName>
    </submittedName>
</protein>
<dbReference type="OrthoDB" id="913284at2759"/>
<evidence type="ECO:0000313" key="3">
    <source>
        <dbReference type="Proteomes" id="UP000327157"/>
    </source>
</evidence>
<proteinExistence type="predicted"/>
<sequence length="320" mass="36986">MSHLIRSRKAVTTTPRSIPPPLTSTATAPSEMDPRLVNPVDPVDPYGPQVSRHRHHQPLQWRYLLASSMVIAAPARLTRHRHPILMPRGHNKAMSDEVRTKVHDYLSTNCNFDDINDNMLAYINRLFAELYKQWKSDLHQYFQTFDDPQVALKEGCLKEFEDREENWMWLCSHFQEPDFVKKAKANKINREKNTLLHHSGSRLFSYRIEARWQGVQNSRRSMSLQKFMFNPGMSWPSPFMVSDPYRHLGLDSRSEAGDVLAYSSSQLKVKVTALTAEITGLRTEVALYKRQMSLIIQALSQSGIRLPNIRPPSTFEPFQP</sequence>
<evidence type="ECO:0000313" key="2">
    <source>
        <dbReference type="EMBL" id="KAB2597398.1"/>
    </source>
</evidence>